<dbReference type="Pfam" id="PF01426">
    <property type="entry name" value="BAH"/>
    <property type="match status" value="1"/>
</dbReference>
<feature type="region of interest" description="Disordered" evidence="1">
    <location>
        <begin position="1142"/>
        <end position="1186"/>
    </location>
</feature>
<feature type="compositionally biased region" description="Low complexity" evidence="1">
    <location>
        <begin position="249"/>
        <end position="258"/>
    </location>
</feature>
<dbReference type="InterPro" id="IPR052429">
    <property type="entry name" value="BAH_domain_protein"/>
</dbReference>
<comment type="caution">
    <text evidence="3">The sequence shown here is derived from an EMBL/GenBank/DDBJ whole genome shotgun (WGS) entry which is preliminary data.</text>
</comment>
<feature type="compositionally biased region" description="Basic residues" evidence="1">
    <location>
        <begin position="518"/>
        <end position="538"/>
    </location>
</feature>
<feature type="compositionally biased region" description="Polar residues" evidence="1">
    <location>
        <begin position="756"/>
        <end position="767"/>
    </location>
</feature>
<dbReference type="GO" id="GO:0003682">
    <property type="term" value="F:chromatin binding"/>
    <property type="evidence" value="ECO:0007669"/>
    <property type="project" value="InterPro"/>
</dbReference>
<reference evidence="3" key="3">
    <citation type="submission" date="2019-06" db="EMBL/GenBank/DDBJ databases">
        <authorList>
            <person name="Poynton C."/>
            <person name="Hasenbein S."/>
            <person name="Benoit J.B."/>
            <person name="Sepulveda M.S."/>
            <person name="Poelchau M.F."/>
            <person name="Murali S.C."/>
            <person name="Chen S."/>
            <person name="Glastad K.M."/>
            <person name="Werren J.H."/>
            <person name="Vineis J.H."/>
            <person name="Bowen J.L."/>
            <person name="Friedrich M."/>
            <person name="Jones J."/>
            <person name="Robertson H.M."/>
            <person name="Feyereisen R."/>
            <person name="Mechler-Hickson A."/>
            <person name="Mathers N."/>
            <person name="Lee C.E."/>
            <person name="Colbourne J.K."/>
            <person name="Biales A."/>
            <person name="Johnston J.S."/>
            <person name="Wellborn G.A."/>
            <person name="Rosendale A.J."/>
            <person name="Cridge A.G."/>
            <person name="Munoz-Torres M.C."/>
            <person name="Bain P.A."/>
            <person name="Manny A.R."/>
            <person name="Major K.M."/>
            <person name="Lambert F.N."/>
            <person name="Vulpe C.D."/>
            <person name="Tuck P."/>
            <person name="Blalock B.J."/>
            <person name="Lin Y.-Y."/>
            <person name="Smith M.E."/>
            <person name="Ochoa-Acuna H."/>
            <person name="Chen M.-J.M."/>
            <person name="Childers C.P."/>
            <person name="Qu J."/>
            <person name="Dugan S."/>
            <person name="Lee S.L."/>
            <person name="Chao H."/>
            <person name="Dinh H."/>
            <person name="Han Y."/>
            <person name="Doddapaneni H."/>
            <person name="Worley K.C."/>
            <person name="Muzny D.M."/>
            <person name="Gibbs R.A."/>
            <person name="Richards S."/>
        </authorList>
    </citation>
    <scope>NUCLEOTIDE SEQUENCE</scope>
    <source>
        <strain evidence="3">HAZT.00-mixed</strain>
        <tissue evidence="3">Whole organism</tissue>
    </source>
</reference>
<reference evidence="3" key="1">
    <citation type="submission" date="2014-08" db="EMBL/GenBank/DDBJ databases">
        <authorList>
            <person name="Murali S."/>
            <person name="Richards S."/>
            <person name="Bandaranaike D."/>
            <person name="Bellair M."/>
            <person name="Blankenburg K."/>
            <person name="Chao H."/>
            <person name="Dinh H."/>
            <person name="Doddapaneni H."/>
            <person name="Dugan-Rocha S."/>
            <person name="Elkadiri S."/>
            <person name="Gnanaolivu R."/>
            <person name="Hughes D."/>
            <person name="Lee S."/>
            <person name="Li M."/>
            <person name="Ming W."/>
            <person name="Munidasa M."/>
            <person name="Muniz J."/>
            <person name="Nguyen L."/>
            <person name="Osuji N."/>
            <person name="Pu L.-L."/>
            <person name="Puazo M."/>
            <person name="Skinner E."/>
            <person name="Qu C."/>
            <person name="Quiroz J."/>
            <person name="Raj R."/>
            <person name="Weissenberger G."/>
            <person name="Xin Y."/>
            <person name="Zou X."/>
            <person name="Han Y."/>
            <person name="Worley K."/>
            <person name="Muzny D."/>
            <person name="Gibbs R."/>
        </authorList>
    </citation>
    <scope>NUCLEOTIDE SEQUENCE</scope>
    <source>
        <strain evidence="3">HAZT.00-mixed</strain>
        <tissue evidence="3">Whole organism</tissue>
    </source>
</reference>
<feature type="region of interest" description="Disordered" evidence="1">
    <location>
        <begin position="167"/>
        <end position="258"/>
    </location>
</feature>
<feature type="region of interest" description="Disordered" evidence="1">
    <location>
        <begin position="751"/>
        <end position="851"/>
    </location>
</feature>
<feature type="domain" description="BAH" evidence="2">
    <location>
        <begin position="892"/>
        <end position="1008"/>
    </location>
</feature>
<dbReference type="AlphaFoldDB" id="A0A6A0HBB8"/>
<proteinExistence type="predicted"/>
<evidence type="ECO:0000259" key="2">
    <source>
        <dbReference type="PROSITE" id="PS51038"/>
    </source>
</evidence>
<dbReference type="InterPro" id="IPR001025">
    <property type="entry name" value="BAH_dom"/>
</dbReference>
<feature type="region of interest" description="Disordered" evidence="1">
    <location>
        <begin position="456"/>
        <end position="482"/>
    </location>
</feature>
<feature type="region of interest" description="Disordered" evidence="1">
    <location>
        <begin position="598"/>
        <end position="646"/>
    </location>
</feature>
<reference evidence="3" key="2">
    <citation type="journal article" date="2018" name="Environ. Sci. Technol.">
        <title>The Toxicogenome of Hyalella azteca: A Model for Sediment Ecotoxicology and Evolutionary Toxicology.</title>
        <authorList>
            <person name="Poynton H.C."/>
            <person name="Hasenbein S."/>
            <person name="Benoit J.B."/>
            <person name="Sepulveda M.S."/>
            <person name="Poelchau M.F."/>
            <person name="Hughes D.S.T."/>
            <person name="Murali S.C."/>
            <person name="Chen S."/>
            <person name="Glastad K.M."/>
            <person name="Goodisman M.A.D."/>
            <person name="Werren J.H."/>
            <person name="Vineis J.H."/>
            <person name="Bowen J.L."/>
            <person name="Friedrich M."/>
            <person name="Jones J."/>
            <person name="Robertson H.M."/>
            <person name="Feyereisen R."/>
            <person name="Mechler-Hickson A."/>
            <person name="Mathers N."/>
            <person name="Lee C.E."/>
            <person name="Colbourne J.K."/>
            <person name="Biales A."/>
            <person name="Johnston J.S."/>
            <person name="Wellborn G.A."/>
            <person name="Rosendale A.J."/>
            <person name="Cridge A.G."/>
            <person name="Munoz-Torres M.C."/>
            <person name="Bain P.A."/>
            <person name="Manny A.R."/>
            <person name="Major K.M."/>
            <person name="Lambert F.N."/>
            <person name="Vulpe C.D."/>
            <person name="Tuck P."/>
            <person name="Blalock B.J."/>
            <person name="Lin Y.Y."/>
            <person name="Smith M.E."/>
            <person name="Ochoa-Acuna H."/>
            <person name="Chen M.M."/>
            <person name="Childers C.P."/>
            <person name="Qu J."/>
            <person name="Dugan S."/>
            <person name="Lee S.L."/>
            <person name="Chao H."/>
            <person name="Dinh H."/>
            <person name="Han Y."/>
            <person name="Doddapaneni H."/>
            <person name="Worley K.C."/>
            <person name="Muzny D.M."/>
            <person name="Gibbs R.A."/>
            <person name="Richards S."/>
        </authorList>
    </citation>
    <scope>NUCLEOTIDE SEQUENCE</scope>
    <source>
        <strain evidence="3">HAZT.00-mixed</strain>
        <tissue evidence="3">Whole organism</tissue>
    </source>
</reference>
<organism evidence="3">
    <name type="scientific">Hyalella azteca</name>
    <name type="common">Amphipod</name>
    <dbReference type="NCBI Taxonomy" id="294128"/>
    <lineage>
        <taxon>Eukaryota</taxon>
        <taxon>Metazoa</taxon>
        <taxon>Ecdysozoa</taxon>
        <taxon>Arthropoda</taxon>
        <taxon>Crustacea</taxon>
        <taxon>Multicrustacea</taxon>
        <taxon>Malacostraca</taxon>
        <taxon>Eumalacostraca</taxon>
        <taxon>Peracarida</taxon>
        <taxon>Amphipoda</taxon>
        <taxon>Senticaudata</taxon>
        <taxon>Talitrida</taxon>
        <taxon>Talitroidea</taxon>
        <taxon>Hyalellidae</taxon>
        <taxon>Hyalella</taxon>
    </lineage>
</organism>
<dbReference type="PROSITE" id="PS51038">
    <property type="entry name" value="BAH"/>
    <property type="match status" value="1"/>
</dbReference>
<feature type="compositionally biased region" description="Low complexity" evidence="1">
    <location>
        <begin position="167"/>
        <end position="179"/>
    </location>
</feature>
<dbReference type="Pfam" id="PF24912">
    <property type="entry name" value="SH3_TNRC18"/>
    <property type="match status" value="1"/>
</dbReference>
<feature type="region of interest" description="Disordered" evidence="1">
    <location>
        <begin position="992"/>
        <end position="1022"/>
    </location>
</feature>
<feature type="compositionally biased region" description="Low complexity" evidence="1">
    <location>
        <begin position="1003"/>
        <end position="1012"/>
    </location>
</feature>
<dbReference type="EMBL" id="JQDR03002480">
    <property type="protein sequence ID" value="KAA0203080.1"/>
    <property type="molecule type" value="Genomic_DNA"/>
</dbReference>
<dbReference type="InterPro" id="IPR043151">
    <property type="entry name" value="BAH_sf"/>
</dbReference>
<dbReference type="PANTHER" id="PTHR12505:SF24">
    <property type="entry name" value="PROTEIN WINGED EYE"/>
    <property type="match status" value="1"/>
</dbReference>
<feature type="compositionally biased region" description="Basic residues" evidence="1">
    <location>
        <begin position="626"/>
        <end position="638"/>
    </location>
</feature>
<feature type="compositionally biased region" description="Basic and acidic residues" evidence="1">
    <location>
        <begin position="598"/>
        <end position="610"/>
    </location>
</feature>
<dbReference type="InterPro" id="IPR056841">
    <property type="entry name" value="TNRC18_BAHCC1-like_SH3"/>
</dbReference>
<feature type="compositionally biased region" description="Basic and acidic residues" evidence="1">
    <location>
        <begin position="198"/>
        <end position="213"/>
    </location>
</feature>
<evidence type="ECO:0000256" key="1">
    <source>
        <dbReference type="SAM" id="MobiDB-lite"/>
    </source>
</evidence>
<dbReference type="PANTHER" id="PTHR12505">
    <property type="entry name" value="PHD FINGER TRANSCRIPTION FACTOR"/>
    <property type="match status" value="1"/>
</dbReference>
<feature type="compositionally biased region" description="Acidic residues" evidence="1">
    <location>
        <begin position="802"/>
        <end position="824"/>
    </location>
</feature>
<protein>
    <recommendedName>
        <fullName evidence="2">BAH domain-containing protein</fullName>
    </recommendedName>
</protein>
<sequence>MSTIVRNESDDEAAAGNDSDSSEANSKALYTETSAVESSDHETTFLPCSSSKKRKPGRPKKHSPTKKDATETIVTKKHKNLNLLLRHSSLATSKSKVKPKLNAEAREIICDAVDSSDAGDNSCDETNGNLDVTFLKNVESLRQSNTHSPDVQLAPNPSMKVSTLVTSTPIPTMTPSSCPDATKRRKVGGSSSLTRRAIMRDKAKRKTDVEQQHQMEALFRSLKKRSTLANAEHDESEEEQDGDYDSDQSGAPSTAVSSSSAFPLSAAVVEDAIVTAPVSHGTSTDDKAVAVKTETAGDDLASLDVRVADATSLIVKEETAKDTNKATSIAADTVGAAPLGLHQLSSCNRIPSVCHLAVEELVKGCRVLLLRDDGLLYAGSVNPISPPNLYGLLIDGERGSKGHIYCAEELLTQAWKEVKPGSTRFLKEGTRVCCFWSQQYRALYSVPKPNPLLTLCTRKRRAPQRDSTDSRPGAPHDTTTSVKLTVSTSASGMCRVTSSTTSSVHLTQLDIRDEASRNKKKNKAKKKKKASLKKQQKRLSREWDHESDKDSDVEGEELKPKIKKIKLCETDGKKTGIIDAALEKDFNDLDSKKISEDAHWSSGHFSEHGKYSKKKKKKHKSEESCHKKRKHKHKRNKNKHESNEPLVYEGRDLGNTLTIHSNPAADINSNQTSLKLFPHVEQMDGDLRVRIKSPPPSKVQVETSCRLEPTLDEGLACTGSALGHPSPHHETSAIAENVPAEIADAKSVARCDRDSSLTPGVVSSQRLIESREKAKKSRNSSNDTKRPKRSSSRAESITYDERSDDDPVDDEESSGDEEPSDGELTDGGKTKFPQDQDKMSGNKSRHHSGRSKIAAFLPEKELWQWSGRGSKKTTGKGRGRKIFYKEIVRGDENIRVGDCCVFRSSGPPDNPYIGRIEHLCEGWGGSKTVTVHWFYHPNEIQDEPKKLKQPKGALFESNHRDTNDLQTISYKCQVLPLDEYRARHNLRLTKLKVKNNQEHQAENTENNTSRNENANEDGFKESNSFCGEYQDAGFDAKKVLSCIEDTNIPLDLDSSDMQKEMTSVVSESITKMHNENSTKKFEIGRETFENRDVVEAGANLNVNDNKTLKLDSTEEIAASFRTTSTSEANGCDVGAMAVSKIPGDPAEALSDPTELSSTDLKHEDGTGRTNGSASSTDSSSCEDSDDESDVLSECYYLAGTYDVTHQVLRMEPGVE</sequence>
<feature type="compositionally biased region" description="Basic and acidic residues" evidence="1">
    <location>
        <begin position="539"/>
        <end position="557"/>
    </location>
</feature>
<dbReference type="Pfam" id="PF21744">
    <property type="entry name" value="BAHCC1-like_Tudor"/>
    <property type="match status" value="1"/>
</dbReference>
<feature type="region of interest" description="Disordered" evidence="1">
    <location>
        <begin position="1"/>
        <end position="72"/>
    </location>
</feature>
<feature type="compositionally biased region" description="Acidic residues" evidence="1">
    <location>
        <begin position="234"/>
        <end position="246"/>
    </location>
</feature>
<evidence type="ECO:0000313" key="3">
    <source>
        <dbReference type="EMBL" id="KAA0203080.1"/>
    </source>
</evidence>
<gene>
    <name evidence="3" type="ORF">HAZT_HAZT005713</name>
</gene>
<dbReference type="Gene3D" id="2.30.30.490">
    <property type="match status" value="1"/>
</dbReference>
<feature type="compositionally biased region" description="Basic residues" evidence="1">
    <location>
        <begin position="51"/>
        <end position="64"/>
    </location>
</feature>
<dbReference type="SMART" id="SM00439">
    <property type="entry name" value="BAH"/>
    <property type="match status" value="1"/>
</dbReference>
<dbReference type="InterPro" id="IPR048924">
    <property type="entry name" value="BAHCC1-like_Tudor"/>
</dbReference>
<dbReference type="Proteomes" id="UP000711488">
    <property type="component" value="Unassembled WGS sequence"/>
</dbReference>
<accession>A0A6A0HBB8</accession>
<feature type="region of interest" description="Disordered" evidence="1">
    <location>
        <begin position="508"/>
        <end position="557"/>
    </location>
</feature>
<feature type="compositionally biased region" description="Basic and acidic residues" evidence="1">
    <location>
        <begin position="826"/>
        <end position="840"/>
    </location>
</feature>
<name>A0A6A0HBB8_HYAAZ</name>